<dbReference type="SUPFAM" id="SSF49785">
    <property type="entry name" value="Galactose-binding domain-like"/>
    <property type="match status" value="1"/>
</dbReference>
<feature type="domain" description="Alpha-(1-&gt;3)-arabinofuranosyltransferase N-terminal GT-C" evidence="3">
    <location>
        <begin position="46"/>
        <end position="694"/>
    </location>
</feature>
<dbReference type="EMBL" id="BLIR01000001">
    <property type="protein sequence ID" value="GFE40030.1"/>
    <property type="molecule type" value="Genomic_DNA"/>
</dbReference>
<dbReference type="InterPro" id="IPR008979">
    <property type="entry name" value="Galactose-bd-like_sf"/>
</dbReference>
<feature type="transmembrane region" description="Helical" evidence="2">
    <location>
        <begin position="1312"/>
        <end position="1339"/>
    </location>
</feature>
<name>A0A640UXJ2_9ACTN</name>
<keyword evidence="2" id="KW-1133">Transmembrane helix</keyword>
<dbReference type="Gene3D" id="2.60.120.260">
    <property type="entry name" value="Galactose-binding domain-like"/>
    <property type="match status" value="2"/>
</dbReference>
<comment type="caution">
    <text evidence="5">The sequence shown here is derived from an EMBL/GenBank/DDBJ whole genome shotgun (WGS) entry which is preliminary data.</text>
</comment>
<feature type="transmembrane region" description="Helical" evidence="2">
    <location>
        <begin position="419"/>
        <end position="439"/>
    </location>
</feature>
<feature type="compositionally biased region" description="Low complexity" evidence="1">
    <location>
        <begin position="1461"/>
        <end position="1479"/>
    </location>
</feature>
<dbReference type="OrthoDB" id="5242711at2"/>
<feature type="transmembrane region" description="Helical" evidence="2">
    <location>
        <begin position="148"/>
        <end position="181"/>
    </location>
</feature>
<dbReference type="Pfam" id="PF11847">
    <property type="entry name" value="GT-C_AftD"/>
    <property type="match status" value="1"/>
</dbReference>
<dbReference type="Proteomes" id="UP000431826">
    <property type="component" value="Unassembled WGS sequence"/>
</dbReference>
<dbReference type="InterPro" id="IPR021798">
    <property type="entry name" value="AftD_N"/>
</dbReference>
<proteinExistence type="predicted"/>
<feature type="transmembrane region" description="Helical" evidence="2">
    <location>
        <begin position="338"/>
        <end position="360"/>
    </location>
</feature>
<evidence type="ECO:0000256" key="1">
    <source>
        <dbReference type="SAM" id="MobiDB-lite"/>
    </source>
</evidence>
<feature type="transmembrane region" description="Helical" evidence="2">
    <location>
        <begin position="201"/>
        <end position="225"/>
    </location>
</feature>
<protein>
    <submittedName>
        <fullName evidence="5">Coagulation factor 5/8 type</fullName>
    </submittedName>
</protein>
<feature type="transmembrane region" description="Helical" evidence="2">
    <location>
        <begin position="1376"/>
        <end position="1396"/>
    </location>
</feature>
<dbReference type="NCBIfam" id="NF047619">
    <property type="entry name" value="NADase_discoid"/>
    <property type="match status" value="1"/>
</dbReference>
<gene>
    <name evidence="5" type="ORF">Stube_47030</name>
</gene>
<evidence type="ECO:0000256" key="2">
    <source>
        <dbReference type="SAM" id="Phobius"/>
    </source>
</evidence>
<organism evidence="5 6">
    <name type="scientific">Streptomyces tubercidicus</name>
    <dbReference type="NCBI Taxonomy" id="47759"/>
    <lineage>
        <taxon>Bacteria</taxon>
        <taxon>Bacillati</taxon>
        <taxon>Actinomycetota</taxon>
        <taxon>Actinomycetes</taxon>
        <taxon>Kitasatosporales</taxon>
        <taxon>Streptomycetaceae</taxon>
        <taxon>Streptomyces</taxon>
    </lineage>
</organism>
<dbReference type="Pfam" id="PF24607">
    <property type="entry name" value="CBM_AftD"/>
    <property type="match status" value="1"/>
</dbReference>
<dbReference type="GeneID" id="96285790"/>
<feature type="compositionally biased region" description="Low complexity" evidence="1">
    <location>
        <begin position="1175"/>
        <end position="1190"/>
    </location>
</feature>
<feature type="region of interest" description="Disordered" evidence="1">
    <location>
        <begin position="684"/>
        <end position="718"/>
    </location>
</feature>
<feature type="transmembrane region" description="Helical" evidence="2">
    <location>
        <begin position="1346"/>
        <end position="1364"/>
    </location>
</feature>
<feature type="region of interest" description="Disordered" evidence="1">
    <location>
        <begin position="796"/>
        <end position="829"/>
    </location>
</feature>
<feature type="transmembrane region" description="Helical" evidence="2">
    <location>
        <begin position="1274"/>
        <end position="1292"/>
    </location>
</feature>
<keyword evidence="2" id="KW-0812">Transmembrane</keyword>
<feature type="transmembrane region" description="Helical" evidence="2">
    <location>
        <begin position="303"/>
        <end position="326"/>
    </location>
</feature>
<keyword evidence="2" id="KW-0472">Membrane</keyword>
<sequence>MTQTLRPFPSPGSPDAGGRPTPAPAPPPGQPRCRRWLFAFWALALAGFLAPAPGKMTFETKLGVTTDPWKFLADLGQLWHDRAGLGGIADQYIGYAFPTLPYYGLADLAHVPVWLAERLWMSLIVTAAFWGALRLAERLRVGTGPARLLAAACYALWPTFTLVIGSTSAAALPGALLPWVLLPLTNARVSARIAATRSALLIPFMGGVNAASTLASLLPVGLYLLSRTGPRRARLLAWWLPGVVLATAWWVVPLLLLGLHGENFMPFIEQADTTTGTMSATELLRGAGNWVGYLRFGEPWLPAGWTLTAHPVAVLGSALAAALGLAGLARRDLPERRWLLLTGLAVALIALAGYGGTLGGPLHGLWQDWLNGWLRPFRNIYKFTPGLALALTLGLAHLLAVATERRGTRRIPARRRLPLVTALLVLPALALPFLTGTVLQSGAFTKLPASWERAAAWLHQHSPHSRALVVPATAHGIYTWGSPIDEPLDVLATSPWTQRDFVPFGTPGARRTLDAVEQALLTGSEVPGLRDYLGRAGLHHIVVRNDLDPDQIGYVPPQTVKRTLQASGYRKVAAFGPLTTGGRIPSGAPLQVQGLYPRQRAVEIYRPRDTTEPGPVTTRAVADTAQLSGGPEALLQLSADPSLRHRATVLTGDRHPGLGTPPLQLTADGLRRADTRFGLVNSNTSYTYTAGERNPPDSVQDPGRPPRQILPTTGPGHQTTAVLRGASSVTASTSGNWLFHLPQYDPVNAFDGDPDTAWAEGSTGDPVGQWVRIAFNRPVTLPSALSLTPLPGDGLRAAPTSVRVQTDRGSTEDTLRPDGTPQRVKAPPGRTSWLKVTILGSQTPRAGLSGSGFREISVPGVQVTRLLQLPTDAGRSDAPAEIISLHRGSDPGGLSPVSAESGLHRQFHTGAAAPYGISGQALAVPGPELDQLLDRLAPGHRNRITATADSTAFGFGPSLSPRNLVDGDLTTAWIAGDRPTVHLRWPGRKKIDQIVLAGAGGLATRPEQILVNSPDGAATAGVDENGQARFDPITTDRLDITISKVKPLTLHNPVAGRPLQLPVGLSEIHLPALDSYRTPRPAADARFSLGCGQGPMLAVDGVLHATKAAGYVRDLTERRPVQVRLCAGPARDGRLELPSGRHRVEAGGQGPLGLVGVTLRRGDGAGPGAAGGGPAQEAAGPAQESAGPAQETAAPVRKVSAEDWSGDRRSVAVGAGRAVYLQMHENANDGWQATLNGRRLTPLRIDGWQQSFLIPAGAGGTVELSYAPAIAYDLGLVGGALGVALLLVSALVRRSPRTPPPAALPPPAPSWVLGVLALTAVLALASGPYALIVPALALVAHFRPQLLVPLALVAMVGAGVVAALGAGEPHAAGEGAFSGTAQALALLALTAAVVTVPGGRAARQPASGEGPGMGADGAEPGMGADGAEPGADAYGAGRGSTGLSGLSGLSGRPGTPGPSGPSGSSGSSAPVDPPGAHAPSAPPPLPRRAQSRDGGPAAVGRPIVARGPAPGPGPNWAERHRSRSSGPVRPTGSGPVTPTDNSGEGTTR</sequence>
<feature type="region of interest" description="Disordered" evidence="1">
    <location>
        <begin position="1"/>
        <end position="29"/>
    </location>
</feature>
<dbReference type="InterPro" id="IPR057561">
    <property type="entry name" value="NADase_transloc"/>
</dbReference>
<feature type="transmembrane region" description="Helical" evidence="2">
    <location>
        <begin position="36"/>
        <end position="54"/>
    </location>
</feature>
<accession>A0A640UXJ2</accession>
<dbReference type="InterPro" id="IPR056997">
    <property type="entry name" value="CBM_AftD"/>
</dbReference>
<feature type="region of interest" description="Disordered" evidence="1">
    <location>
        <begin position="1161"/>
        <end position="1196"/>
    </location>
</feature>
<feature type="domain" description="Arabinofuranosyltransferase D third carbohydrate binding module" evidence="4">
    <location>
        <begin position="944"/>
        <end position="1070"/>
    </location>
</feature>
<reference evidence="5 6" key="1">
    <citation type="submission" date="2019-12" db="EMBL/GenBank/DDBJ databases">
        <title>Whole genome shotgun sequence of Streptomyces tubercidicus NBRC 13090.</title>
        <authorList>
            <person name="Ichikawa N."/>
            <person name="Kimura A."/>
            <person name="Kitahashi Y."/>
            <person name="Komaki H."/>
            <person name="Tamura T."/>
        </authorList>
    </citation>
    <scope>NUCLEOTIDE SEQUENCE [LARGE SCALE GENOMIC DNA]</scope>
    <source>
        <strain evidence="5 6">NBRC 13090</strain>
    </source>
</reference>
<dbReference type="RefSeq" id="WP_159746212.1">
    <property type="nucleotide sequence ID" value="NZ_BLIR01000001.1"/>
</dbReference>
<feature type="transmembrane region" description="Helical" evidence="2">
    <location>
        <begin position="380"/>
        <end position="399"/>
    </location>
</feature>
<keyword evidence="6" id="KW-1185">Reference proteome</keyword>
<feature type="compositionally biased region" description="Basic and acidic residues" evidence="1">
    <location>
        <begin position="805"/>
        <end position="816"/>
    </location>
</feature>
<evidence type="ECO:0000313" key="5">
    <source>
        <dbReference type="EMBL" id="GFE40030.1"/>
    </source>
</evidence>
<feature type="compositionally biased region" description="Gly residues" evidence="1">
    <location>
        <begin position="1164"/>
        <end position="1174"/>
    </location>
</feature>
<dbReference type="GO" id="GO:0016740">
    <property type="term" value="F:transferase activity"/>
    <property type="evidence" value="ECO:0007669"/>
    <property type="project" value="InterPro"/>
</dbReference>
<feature type="transmembrane region" description="Helical" evidence="2">
    <location>
        <begin position="237"/>
        <end position="259"/>
    </location>
</feature>
<evidence type="ECO:0000313" key="6">
    <source>
        <dbReference type="Proteomes" id="UP000431826"/>
    </source>
</evidence>
<feature type="compositionally biased region" description="Polar residues" evidence="1">
    <location>
        <begin position="1534"/>
        <end position="1548"/>
    </location>
</feature>
<feature type="compositionally biased region" description="Low complexity" evidence="1">
    <location>
        <begin position="1443"/>
        <end position="1453"/>
    </location>
</feature>
<feature type="transmembrane region" description="Helical" evidence="2">
    <location>
        <begin position="119"/>
        <end position="136"/>
    </location>
</feature>
<evidence type="ECO:0000259" key="3">
    <source>
        <dbReference type="Pfam" id="PF11847"/>
    </source>
</evidence>
<evidence type="ECO:0000259" key="4">
    <source>
        <dbReference type="Pfam" id="PF24607"/>
    </source>
</evidence>
<feature type="region of interest" description="Disordered" evidence="1">
    <location>
        <begin position="1400"/>
        <end position="1548"/>
    </location>
</feature>